<dbReference type="EMBL" id="JZWT02000012">
    <property type="protein sequence ID" value="MFB6490673.1"/>
    <property type="molecule type" value="Genomic_DNA"/>
</dbReference>
<sequence>MALDIIIARGHQNITATNDRTLEITRDPYVTRRGDCIIACCADKAGPQLSREVLEALKRPGVVEVAIEAGGLSEVVRGETPLAAPASPYRLVIRKSRYVDDSTLAVAADKAAGDLSRELVANLKRGVVVRVVIRVWS</sequence>
<reference evidence="1" key="1">
    <citation type="submission" date="2024-07" db="EMBL/GenBank/DDBJ databases">
        <title>Metagenome and Metagenome-Assembled Genomes of Archaea from a hot spring from the geothermal field of Los Azufres, Mexico.</title>
        <authorList>
            <person name="Marin-Paredes R."/>
            <person name="Martinez-Romero E."/>
            <person name="Servin-Garciduenas L.E."/>
        </authorList>
    </citation>
    <scope>NUCLEOTIDE SEQUENCE</scope>
</reference>
<evidence type="ECO:0000313" key="1">
    <source>
        <dbReference type="EMBL" id="MFB6490673.1"/>
    </source>
</evidence>
<gene>
    <name evidence="1" type="ORF">TU35_005415</name>
</gene>
<dbReference type="Proteomes" id="UP000033636">
    <property type="component" value="Unassembled WGS sequence"/>
</dbReference>
<accession>A0ACC6V0U4</accession>
<protein>
    <submittedName>
        <fullName evidence="1">DUF371 domain-containing protein</fullName>
    </submittedName>
</protein>
<organism evidence="1 2">
    <name type="scientific">Thermoproteus sp. AZ2</name>
    <dbReference type="NCBI Taxonomy" id="1609232"/>
    <lineage>
        <taxon>Archaea</taxon>
        <taxon>Thermoproteota</taxon>
        <taxon>Thermoprotei</taxon>
        <taxon>Thermoproteales</taxon>
        <taxon>Thermoproteaceae</taxon>
        <taxon>Thermoproteus</taxon>
    </lineage>
</organism>
<proteinExistence type="predicted"/>
<evidence type="ECO:0000313" key="2">
    <source>
        <dbReference type="Proteomes" id="UP000033636"/>
    </source>
</evidence>
<comment type="caution">
    <text evidence="1">The sequence shown here is derived from an EMBL/GenBank/DDBJ whole genome shotgun (WGS) entry which is preliminary data.</text>
</comment>
<name>A0ACC6V0U4_9CREN</name>